<comment type="subunit">
    <text evidence="5">Homodimer.</text>
</comment>
<dbReference type="AlphaFoldDB" id="A0AAU9CLA1"/>
<dbReference type="GO" id="GO:0008615">
    <property type="term" value="P:pyridoxine biosynthetic process"/>
    <property type="evidence" value="ECO:0007669"/>
    <property type="project" value="UniProtKB-UniRule"/>
</dbReference>
<feature type="binding site" evidence="5 6">
    <location>
        <position position="136"/>
    </location>
    <ligand>
        <name>substrate</name>
    </ligand>
</feature>
<dbReference type="PANTHER" id="PTHR10851:SF0">
    <property type="entry name" value="PYRIDOXINE-5'-PHOSPHATE OXIDASE"/>
    <property type="match status" value="1"/>
</dbReference>
<dbReference type="Proteomes" id="UP001348817">
    <property type="component" value="Chromosome"/>
</dbReference>
<keyword evidence="2 5" id="KW-0285">Flavoprotein</keyword>
<comment type="similarity">
    <text evidence="1 5">Belongs to the pyridoxamine 5'-phosphate oxidase family.</text>
</comment>
<feature type="binding site" evidence="5 6">
    <location>
        <begin position="199"/>
        <end position="201"/>
    </location>
    <ligand>
        <name>substrate</name>
    </ligand>
</feature>
<dbReference type="GO" id="GO:0010181">
    <property type="term" value="F:FMN binding"/>
    <property type="evidence" value="ECO:0007669"/>
    <property type="project" value="UniProtKB-UniRule"/>
</dbReference>
<evidence type="ECO:0000256" key="4">
    <source>
        <dbReference type="ARBA" id="ARBA00023002"/>
    </source>
</evidence>
<keyword evidence="3 5" id="KW-0288">FMN</keyword>
<dbReference type="GO" id="GO:0004733">
    <property type="term" value="F:pyridoxamine phosphate oxidase activity"/>
    <property type="evidence" value="ECO:0007669"/>
    <property type="project" value="UniProtKB-UniRule"/>
</dbReference>
<keyword evidence="11" id="KW-1185">Reference proteome</keyword>
<feature type="binding site" evidence="5 7">
    <location>
        <begin position="149"/>
        <end position="150"/>
    </location>
    <ligand>
        <name>FMN</name>
        <dbReference type="ChEBI" id="CHEBI:58210"/>
    </ligand>
</feature>
<evidence type="ECO:0000256" key="1">
    <source>
        <dbReference type="ARBA" id="ARBA00007301"/>
    </source>
</evidence>
<evidence type="ECO:0000259" key="9">
    <source>
        <dbReference type="Pfam" id="PF10590"/>
    </source>
</evidence>
<comment type="cofactor">
    <cofactor evidence="5 7">
        <name>FMN</name>
        <dbReference type="ChEBI" id="CHEBI:58210"/>
    </cofactor>
    <text evidence="5 7">Binds 1 FMN per subunit.</text>
</comment>
<evidence type="ECO:0000256" key="2">
    <source>
        <dbReference type="ARBA" id="ARBA00022630"/>
    </source>
</evidence>
<name>A0AAU9CLA1_9BACT</name>
<dbReference type="Gene3D" id="2.30.110.10">
    <property type="entry name" value="Electron Transport, Fmn-binding Protein, Chain A"/>
    <property type="match status" value="1"/>
</dbReference>
<dbReference type="InterPro" id="IPR019576">
    <property type="entry name" value="Pyridoxamine_oxidase_dimer_C"/>
</dbReference>
<comment type="pathway">
    <text evidence="5">Cofactor metabolism; pyridoxal 5'-phosphate salvage; pyridoxal 5'-phosphate from pyridoxamine 5'-phosphate: step 1/1.</text>
</comment>
<evidence type="ECO:0000256" key="6">
    <source>
        <dbReference type="PIRSR" id="PIRSR000190-1"/>
    </source>
</evidence>
<comment type="pathway">
    <text evidence="5">Cofactor metabolism; pyridoxal 5'-phosphate salvage; pyridoxal 5'-phosphate from pyridoxine 5'-phosphate: step 1/1.</text>
</comment>
<dbReference type="Pfam" id="PF10590">
    <property type="entry name" value="PNP_phzG_C"/>
    <property type="match status" value="1"/>
</dbReference>
<dbReference type="SUPFAM" id="SSF50475">
    <property type="entry name" value="FMN-binding split barrel"/>
    <property type="match status" value="1"/>
</dbReference>
<accession>A0AAU9CLA1</accession>
<gene>
    <name evidence="5 10" type="primary">pdxH</name>
    <name evidence="10" type="ORF">FUAX_12550</name>
</gene>
<dbReference type="InterPro" id="IPR000659">
    <property type="entry name" value="Pyridox_Oxase"/>
</dbReference>
<feature type="binding site" evidence="5 6">
    <location>
        <position position="75"/>
    </location>
    <ligand>
        <name>substrate</name>
    </ligand>
</feature>
<evidence type="ECO:0000313" key="10">
    <source>
        <dbReference type="EMBL" id="BDD08823.1"/>
    </source>
</evidence>
<dbReference type="InterPro" id="IPR019740">
    <property type="entry name" value="Pyridox_Oxase_CS"/>
</dbReference>
<dbReference type="InterPro" id="IPR012349">
    <property type="entry name" value="Split_barrel_FMN-bd"/>
</dbReference>
<dbReference type="PANTHER" id="PTHR10851">
    <property type="entry name" value="PYRIDOXINE-5-PHOSPHATE OXIDASE"/>
    <property type="match status" value="1"/>
</dbReference>
<dbReference type="NCBIfam" id="NF004231">
    <property type="entry name" value="PRK05679.1"/>
    <property type="match status" value="1"/>
</dbReference>
<keyword evidence="5" id="KW-0664">Pyridoxine biosynthesis</keyword>
<keyword evidence="4 5" id="KW-0560">Oxidoreductase</keyword>
<comment type="catalytic activity">
    <reaction evidence="5">
        <text>pyridoxamine 5'-phosphate + O2 + H2O = pyridoxal 5'-phosphate + H2O2 + NH4(+)</text>
        <dbReference type="Rhea" id="RHEA:15817"/>
        <dbReference type="ChEBI" id="CHEBI:15377"/>
        <dbReference type="ChEBI" id="CHEBI:15379"/>
        <dbReference type="ChEBI" id="CHEBI:16240"/>
        <dbReference type="ChEBI" id="CHEBI:28938"/>
        <dbReference type="ChEBI" id="CHEBI:58451"/>
        <dbReference type="ChEBI" id="CHEBI:597326"/>
        <dbReference type="EC" id="1.4.3.5"/>
    </reaction>
</comment>
<feature type="domain" description="Pyridoxine 5'-phosphate oxidase dimerisation C-terminal" evidence="9">
    <location>
        <begin position="180"/>
        <end position="221"/>
    </location>
</feature>
<dbReference type="EC" id="1.4.3.5" evidence="5"/>
<feature type="binding site" evidence="5 7">
    <location>
        <begin position="85"/>
        <end position="86"/>
    </location>
    <ligand>
        <name>FMN</name>
        <dbReference type="ChEBI" id="CHEBI:58210"/>
    </ligand>
</feature>
<comment type="function">
    <text evidence="5">Catalyzes the oxidation of either pyridoxine 5'-phosphate (PNP) or pyridoxamine 5'-phosphate (PMP) into pyridoxal 5'-phosphate (PLP).</text>
</comment>
<feature type="binding site" evidence="5 7">
    <location>
        <position position="203"/>
    </location>
    <ligand>
        <name>FMN</name>
        <dbReference type="ChEBI" id="CHEBI:58210"/>
    </ligand>
</feature>
<feature type="binding site" evidence="5 7">
    <location>
        <begin position="70"/>
        <end position="75"/>
    </location>
    <ligand>
        <name>FMN</name>
        <dbReference type="ChEBI" id="CHEBI:58210"/>
    </ligand>
</feature>
<feature type="binding site" evidence="5 7">
    <location>
        <position position="91"/>
    </location>
    <ligand>
        <name>FMN</name>
        <dbReference type="ChEBI" id="CHEBI:58210"/>
    </ligand>
</feature>
<organism evidence="10 11">
    <name type="scientific">Fulvitalea axinellae</name>
    <dbReference type="NCBI Taxonomy" id="1182444"/>
    <lineage>
        <taxon>Bacteria</taxon>
        <taxon>Pseudomonadati</taxon>
        <taxon>Bacteroidota</taxon>
        <taxon>Cytophagia</taxon>
        <taxon>Cytophagales</taxon>
        <taxon>Persicobacteraceae</taxon>
        <taxon>Fulvitalea</taxon>
    </lineage>
</organism>
<evidence type="ECO:0000313" key="11">
    <source>
        <dbReference type="Proteomes" id="UP001348817"/>
    </source>
</evidence>
<dbReference type="NCBIfam" id="TIGR00558">
    <property type="entry name" value="pdxH"/>
    <property type="match status" value="1"/>
</dbReference>
<dbReference type="HAMAP" id="MF_01629">
    <property type="entry name" value="PdxH"/>
    <property type="match status" value="1"/>
</dbReference>
<dbReference type="KEGG" id="fax:FUAX_12550"/>
<evidence type="ECO:0000259" key="8">
    <source>
        <dbReference type="Pfam" id="PF01243"/>
    </source>
</evidence>
<feature type="binding site" evidence="6">
    <location>
        <begin position="17"/>
        <end position="20"/>
    </location>
    <ligand>
        <name>substrate</name>
    </ligand>
</feature>
<dbReference type="EMBL" id="AP025314">
    <property type="protein sequence ID" value="BDD08823.1"/>
    <property type="molecule type" value="Genomic_DNA"/>
</dbReference>
<dbReference type="InterPro" id="IPR011576">
    <property type="entry name" value="Pyridox_Oxase_N"/>
</dbReference>
<feature type="binding site" evidence="5 7">
    <location>
        <position position="193"/>
    </location>
    <ligand>
        <name>FMN</name>
        <dbReference type="ChEBI" id="CHEBI:58210"/>
    </ligand>
</feature>
<feature type="binding site" evidence="5 6">
    <location>
        <position position="132"/>
    </location>
    <ligand>
        <name>substrate</name>
    </ligand>
</feature>
<evidence type="ECO:0000256" key="5">
    <source>
        <dbReference type="HAMAP-Rule" id="MF_01629"/>
    </source>
</evidence>
<comment type="catalytic activity">
    <reaction evidence="5">
        <text>pyridoxine 5'-phosphate + O2 = pyridoxal 5'-phosphate + H2O2</text>
        <dbReference type="Rhea" id="RHEA:15149"/>
        <dbReference type="ChEBI" id="CHEBI:15379"/>
        <dbReference type="ChEBI" id="CHEBI:16240"/>
        <dbReference type="ChEBI" id="CHEBI:58589"/>
        <dbReference type="ChEBI" id="CHEBI:597326"/>
        <dbReference type="EC" id="1.4.3.5"/>
    </reaction>
</comment>
<feature type="binding site" evidence="5 6">
    <location>
        <position position="140"/>
    </location>
    <ligand>
        <name>substrate</name>
    </ligand>
</feature>
<feature type="domain" description="Pyridoxamine 5'-phosphate oxidase N-terminal" evidence="8">
    <location>
        <begin position="42"/>
        <end position="167"/>
    </location>
</feature>
<dbReference type="PROSITE" id="PS01064">
    <property type="entry name" value="PYRIDOX_OXIDASE"/>
    <property type="match status" value="1"/>
</dbReference>
<feature type="binding site" evidence="5 7">
    <location>
        <position position="114"/>
    </location>
    <ligand>
        <name>FMN</name>
        <dbReference type="ChEBI" id="CHEBI:58210"/>
    </ligand>
</feature>
<dbReference type="Pfam" id="PF01243">
    <property type="entry name" value="PNPOx_N"/>
    <property type="match status" value="1"/>
</dbReference>
<feature type="binding site" evidence="5 7">
    <location>
        <position position="92"/>
    </location>
    <ligand>
        <name>FMN</name>
        <dbReference type="ChEBI" id="CHEBI:58210"/>
    </ligand>
</feature>
<dbReference type="PIRSF" id="PIRSF000190">
    <property type="entry name" value="Pyd_amn-ph_oxd"/>
    <property type="match status" value="1"/>
</dbReference>
<evidence type="ECO:0000256" key="7">
    <source>
        <dbReference type="PIRSR" id="PIRSR000190-2"/>
    </source>
</evidence>
<evidence type="ECO:0000256" key="3">
    <source>
        <dbReference type="ARBA" id="ARBA00022643"/>
    </source>
</evidence>
<sequence length="221" mass="25606">MAVIDGKTMKINIADIRQDYSKKELRKKDCQDHPTEQFNVWLQEAIDAEVVEPTAMTLATADKDGRPSSRTVLLKGVEDNRFIFYTNYKSRKGSQLVENPYASISFFWKELERQVNVEGTVTKVAESTSDEYFASRPYKSRVGAWASEQSKEISSKNVIKLRFVEYSMKHITNVPRPPHWGGYAIDPERVEFWQGRPSRLHDRIVYEKQENGLWAKKRVAP</sequence>
<reference evidence="10 11" key="1">
    <citation type="submission" date="2021-12" db="EMBL/GenBank/DDBJ databases">
        <title>Genome sequencing of bacteria with rrn-lacking chromosome and rrn-plasmid.</title>
        <authorList>
            <person name="Anda M."/>
            <person name="Iwasaki W."/>
        </authorList>
    </citation>
    <scope>NUCLEOTIDE SEQUENCE [LARGE SCALE GENOMIC DNA]</scope>
    <source>
        <strain evidence="10 11">DSM 100852</strain>
    </source>
</reference>
<proteinExistence type="inferred from homology"/>
<protein>
    <recommendedName>
        <fullName evidence="5">Pyridoxine/pyridoxamine 5'-phosphate oxidase</fullName>
        <ecNumber evidence="5">1.4.3.5</ecNumber>
    </recommendedName>
    <alternativeName>
        <fullName evidence="5">PNP/PMP oxidase</fullName>
        <shortName evidence="5">PNPOx</shortName>
    </alternativeName>
    <alternativeName>
        <fullName evidence="5">Pyridoxal 5'-phosphate synthase</fullName>
    </alternativeName>
</protein>